<dbReference type="SUPFAM" id="SSF55486">
    <property type="entry name" value="Metalloproteases ('zincins'), catalytic domain"/>
    <property type="match status" value="1"/>
</dbReference>
<reference evidence="1" key="1">
    <citation type="journal article" date="2021" name="Genome Biol. Evol.">
        <title>A High-Quality Reference Genome for a Parasitic Bivalve with Doubly Uniparental Inheritance (Bivalvia: Unionida).</title>
        <authorList>
            <person name="Smith C.H."/>
        </authorList>
    </citation>
    <scope>NUCLEOTIDE SEQUENCE</scope>
    <source>
        <strain evidence="1">CHS0354</strain>
    </source>
</reference>
<comment type="caution">
    <text evidence="1">The sequence shown here is derived from an EMBL/GenBank/DDBJ whole genome shotgun (WGS) entry which is preliminary data.</text>
</comment>
<keyword evidence="2" id="KW-1185">Reference proteome</keyword>
<dbReference type="InterPro" id="IPR024079">
    <property type="entry name" value="MetalloPept_cat_dom_sf"/>
</dbReference>
<evidence type="ECO:0000313" key="1">
    <source>
        <dbReference type="EMBL" id="KAK3586287.1"/>
    </source>
</evidence>
<gene>
    <name evidence="1" type="ORF">CHS0354_000172</name>
</gene>
<name>A0AAE0S6U4_9BIVA</name>
<dbReference type="Gene3D" id="3.40.390.10">
    <property type="entry name" value="Collagenase (Catalytic Domain)"/>
    <property type="match status" value="1"/>
</dbReference>
<organism evidence="1 2">
    <name type="scientific">Potamilus streckersoni</name>
    <dbReference type="NCBI Taxonomy" id="2493646"/>
    <lineage>
        <taxon>Eukaryota</taxon>
        <taxon>Metazoa</taxon>
        <taxon>Spiralia</taxon>
        <taxon>Lophotrochozoa</taxon>
        <taxon>Mollusca</taxon>
        <taxon>Bivalvia</taxon>
        <taxon>Autobranchia</taxon>
        <taxon>Heteroconchia</taxon>
        <taxon>Palaeoheterodonta</taxon>
        <taxon>Unionida</taxon>
        <taxon>Unionoidea</taxon>
        <taxon>Unionidae</taxon>
        <taxon>Ambleminae</taxon>
        <taxon>Lampsilini</taxon>
        <taxon>Potamilus</taxon>
    </lineage>
</organism>
<dbReference type="GO" id="GO:0008237">
    <property type="term" value="F:metallopeptidase activity"/>
    <property type="evidence" value="ECO:0007669"/>
    <property type="project" value="InterPro"/>
</dbReference>
<sequence>MKQPSTKTYYMADEHIVLMLKALRMIEDFAKCVTCAWFNYSIFRIISLGADHDGFDDAVNCSSEDHFIMASHAPKFTPGMIYTRNPWMFSNCSLASFQKTLVKKQCAYTKYMQAPDIIEQFKKILKKQPGQRYTLDEQCHIINGQGSVYCGVCTE</sequence>
<reference evidence="1" key="2">
    <citation type="journal article" date="2021" name="Genome Biol. Evol.">
        <title>Developing a high-quality reference genome for a parasitic bivalve with doubly uniparental inheritance (Bivalvia: Unionida).</title>
        <authorList>
            <person name="Smith C.H."/>
        </authorList>
    </citation>
    <scope>NUCLEOTIDE SEQUENCE</scope>
    <source>
        <strain evidence="1">CHS0354</strain>
        <tissue evidence="1">Mantle</tissue>
    </source>
</reference>
<accession>A0AAE0S6U4</accession>
<dbReference type="AlphaFoldDB" id="A0AAE0S6U4"/>
<dbReference type="Proteomes" id="UP001195483">
    <property type="component" value="Unassembled WGS sequence"/>
</dbReference>
<proteinExistence type="predicted"/>
<protein>
    <submittedName>
        <fullName evidence="1">Uncharacterized protein</fullName>
    </submittedName>
</protein>
<reference evidence="1" key="3">
    <citation type="submission" date="2023-05" db="EMBL/GenBank/DDBJ databases">
        <authorList>
            <person name="Smith C.H."/>
        </authorList>
    </citation>
    <scope>NUCLEOTIDE SEQUENCE</scope>
    <source>
        <strain evidence="1">CHS0354</strain>
        <tissue evidence="1">Mantle</tissue>
    </source>
</reference>
<dbReference type="EMBL" id="JAEAOA010000056">
    <property type="protein sequence ID" value="KAK3586287.1"/>
    <property type="molecule type" value="Genomic_DNA"/>
</dbReference>
<evidence type="ECO:0000313" key="2">
    <source>
        <dbReference type="Proteomes" id="UP001195483"/>
    </source>
</evidence>